<dbReference type="EC" id="6.1.1.21" evidence="4"/>
<dbReference type="AlphaFoldDB" id="W0RZA1"/>
<dbReference type="SUPFAM" id="SSF55681">
    <property type="entry name" value="Class II aaRS and biotin synthetases"/>
    <property type="match status" value="1"/>
</dbReference>
<dbReference type="GO" id="GO:0004821">
    <property type="term" value="F:histidine-tRNA ligase activity"/>
    <property type="evidence" value="ECO:0007669"/>
    <property type="project" value="UniProtKB-EC"/>
</dbReference>
<name>W0RZA1_PORPP</name>
<dbReference type="Pfam" id="PF13393">
    <property type="entry name" value="tRNA-synt_His"/>
    <property type="match status" value="1"/>
</dbReference>
<evidence type="ECO:0000256" key="5">
    <source>
        <dbReference type="ARBA" id="ARBA00022490"/>
    </source>
</evidence>
<proteinExistence type="inferred from homology"/>
<organism evidence="16">
    <name type="scientific">Porphyridium purpureum</name>
    <name type="common">Red alga</name>
    <name type="synonym">Porphyridium cruentum</name>
    <dbReference type="NCBI Taxonomy" id="35688"/>
    <lineage>
        <taxon>Eukaryota</taxon>
        <taxon>Rhodophyta</taxon>
        <taxon>Bangiophyceae</taxon>
        <taxon>Porphyridiales</taxon>
        <taxon>Porphyridiaceae</taxon>
        <taxon>Porphyridium</taxon>
    </lineage>
</organism>
<feature type="binding site" evidence="13">
    <location>
        <position position="127"/>
    </location>
    <ligand>
        <name>L-histidine</name>
        <dbReference type="ChEBI" id="CHEBI:57595"/>
    </ligand>
</feature>
<evidence type="ECO:0000256" key="4">
    <source>
        <dbReference type="ARBA" id="ARBA00012815"/>
    </source>
</evidence>
<evidence type="ECO:0000256" key="8">
    <source>
        <dbReference type="ARBA" id="ARBA00022840"/>
    </source>
</evidence>
<dbReference type="InterPro" id="IPR045864">
    <property type="entry name" value="aa-tRNA-synth_II/BPL/LPL"/>
</dbReference>
<feature type="binding site" evidence="13">
    <location>
        <begin position="262"/>
        <end position="263"/>
    </location>
    <ligand>
        <name>L-histidine</name>
        <dbReference type="ChEBI" id="CHEBI:57595"/>
    </ligand>
</feature>
<evidence type="ECO:0000256" key="12">
    <source>
        <dbReference type="ARBA" id="ARBA00047639"/>
    </source>
</evidence>
<dbReference type="Pfam" id="PF03129">
    <property type="entry name" value="HGTP_anticodon"/>
    <property type="match status" value="1"/>
</dbReference>
<evidence type="ECO:0000256" key="10">
    <source>
        <dbReference type="ARBA" id="ARBA00023146"/>
    </source>
</evidence>
<feature type="domain" description="Aminoacyl-transfer RNA synthetases class-II family profile" evidence="14">
    <location>
        <begin position="25"/>
        <end position="323"/>
    </location>
</feature>
<gene>
    <name evidence="16" type="primary">syh</name>
</gene>
<dbReference type="EMBL" id="AP012987">
    <property type="protein sequence ID" value="BAO23777.1"/>
    <property type="molecule type" value="Genomic_DNA"/>
</dbReference>
<dbReference type="InterPro" id="IPR004154">
    <property type="entry name" value="Anticodon-bd"/>
</dbReference>
<comment type="subunit">
    <text evidence="3">Homodimer.</text>
</comment>
<dbReference type="Gene3D" id="3.30.930.10">
    <property type="entry name" value="Bira Bifunctional Protein, Domain 2"/>
    <property type="match status" value="1"/>
</dbReference>
<keyword evidence="6" id="KW-0436">Ligase</keyword>
<keyword evidence="8" id="KW-0067">ATP-binding</keyword>
<dbReference type="EMBL" id="MF401423">
    <property type="protein sequence ID" value="ATJ02991.1"/>
    <property type="molecule type" value="Genomic_DNA"/>
</dbReference>
<dbReference type="GO" id="GO:0005737">
    <property type="term" value="C:cytoplasm"/>
    <property type="evidence" value="ECO:0007669"/>
    <property type="project" value="UniProtKB-SubCell"/>
</dbReference>
<keyword evidence="16" id="KW-0150">Chloroplast</keyword>
<protein>
    <recommendedName>
        <fullName evidence="4">histidine--tRNA ligase</fullName>
        <ecNumber evidence="4">6.1.1.21</ecNumber>
    </recommendedName>
    <alternativeName>
        <fullName evidence="11">Histidyl-tRNA synthetase</fullName>
    </alternativeName>
</protein>
<dbReference type="GeneID" id="17964149"/>
<dbReference type="InterPro" id="IPR015807">
    <property type="entry name" value="His-tRNA-ligase"/>
</dbReference>
<dbReference type="HAMAP" id="MF_00127">
    <property type="entry name" value="His_tRNA_synth"/>
    <property type="match status" value="1"/>
</dbReference>
<dbReference type="NCBIfam" id="TIGR00442">
    <property type="entry name" value="hisS"/>
    <property type="match status" value="1"/>
</dbReference>
<dbReference type="GO" id="GO:0006427">
    <property type="term" value="P:histidyl-tRNA aminoacylation"/>
    <property type="evidence" value="ECO:0007669"/>
    <property type="project" value="InterPro"/>
</dbReference>
<dbReference type="PANTHER" id="PTHR43707:SF1">
    <property type="entry name" value="HISTIDINE--TRNA LIGASE, MITOCHONDRIAL-RELATED"/>
    <property type="match status" value="1"/>
</dbReference>
<evidence type="ECO:0000256" key="6">
    <source>
        <dbReference type="ARBA" id="ARBA00022598"/>
    </source>
</evidence>
<feature type="binding site" evidence="13">
    <location>
        <begin position="83"/>
        <end position="85"/>
    </location>
    <ligand>
        <name>L-histidine</name>
        <dbReference type="ChEBI" id="CHEBI:57595"/>
    </ligand>
</feature>
<keyword evidence="16" id="KW-0934">Plastid</keyword>
<keyword evidence="9" id="KW-0648">Protein biosynthesis</keyword>
<evidence type="ECO:0000256" key="11">
    <source>
        <dbReference type="ARBA" id="ARBA00030619"/>
    </source>
</evidence>
<dbReference type="InterPro" id="IPR004516">
    <property type="entry name" value="HisRS/HisZ"/>
</dbReference>
<accession>W0RZA1</accession>
<evidence type="ECO:0000256" key="13">
    <source>
        <dbReference type="PIRSR" id="PIRSR001549-1"/>
    </source>
</evidence>
<evidence type="ECO:0000313" key="15">
    <source>
        <dbReference type="EMBL" id="ATJ02991.1"/>
    </source>
</evidence>
<evidence type="ECO:0000313" key="16">
    <source>
        <dbReference type="EMBL" id="BAO23777.1"/>
    </source>
</evidence>
<dbReference type="CDD" id="cd00773">
    <property type="entry name" value="HisRS-like_core"/>
    <property type="match status" value="1"/>
</dbReference>
<reference evidence="16" key="1">
    <citation type="journal article" date="2014" name="J. Plant Res.">
        <title>Analysis of the complete plastid genome of the unicellular red alga Porphyridium purpureum.</title>
        <authorList>
            <person name="Tajima N."/>
            <person name="Sato S."/>
            <person name="Maruyama F."/>
            <person name="Kurokawa K."/>
            <person name="Ohta H."/>
            <person name="Tabata S."/>
            <person name="Sekine K."/>
            <person name="Moriyama T."/>
            <person name="Sato N."/>
        </authorList>
    </citation>
    <scope>NUCLEOTIDE SEQUENCE</scope>
</reference>
<geneLocation type="plastid" evidence="16"/>
<dbReference type="SUPFAM" id="SSF52954">
    <property type="entry name" value="Class II aaRS ABD-related"/>
    <property type="match status" value="1"/>
</dbReference>
<dbReference type="Gene3D" id="3.40.50.800">
    <property type="entry name" value="Anticodon-binding domain"/>
    <property type="match status" value="1"/>
</dbReference>
<evidence type="ECO:0000256" key="7">
    <source>
        <dbReference type="ARBA" id="ARBA00022741"/>
    </source>
</evidence>
<evidence type="ECO:0000256" key="9">
    <source>
        <dbReference type="ARBA" id="ARBA00022917"/>
    </source>
</evidence>
<comment type="similarity">
    <text evidence="2">Belongs to the class-II aminoacyl-tRNA synthetase family.</text>
</comment>
<reference evidence="15" key="2">
    <citation type="journal article" date="2017" name="Mitochondrial DNA Part B Resour">
        <title>Characterization of the complete plastid genome of Porphyridium purpureum strain CCMP1328.</title>
        <authorList>
            <person name="Bi G."/>
        </authorList>
    </citation>
    <scope>NUCLEOTIDE SEQUENCE</scope>
</reference>
<evidence type="ECO:0000256" key="2">
    <source>
        <dbReference type="ARBA" id="ARBA00008226"/>
    </source>
</evidence>
<keyword evidence="10 16" id="KW-0030">Aminoacyl-tRNA synthetase</keyword>
<evidence type="ECO:0000259" key="14">
    <source>
        <dbReference type="PROSITE" id="PS50862"/>
    </source>
</evidence>
<dbReference type="PIRSF" id="PIRSF001549">
    <property type="entry name" value="His-tRNA_synth"/>
    <property type="match status" value="1"/>
</dbReference>
<comment type="subcellular location">
    <subcellularLocation>
        <location evidence="1">Cytoplasm</location>
    </subcellularLocation>
</comment>
<dbReference type="InterPro" id="IPR036621">
    <property type="entry name" value="Anticodon-bd_dom_sf"/>
</dbReference>
<comment type="catalytic activity">
    <reaction evidence="12">
        <text>tRNA(His) + L-histidine + ATP = L-histidyl-tRNA(His) + AMP + diphosphate + H(+)</text>
        <dbReference type="Rhea" id="RHEA:17313"/>
        <dbReference type="Rhea" id="RHEA-COMP:9665"/>
        <dbReference type="Rhea" id="RHEA-COMP:9689"/>
        <dbReference type="ChEBI" id="CHEBI:15378"/>
        <dbReference type="ChEBI" id="CHEBI:30616"/>
        <dbReference type="ChEBI" id="CHEBI:33019"/>
        <dbReference type="ChEBI" id="CHEBI:57595"/>
        <dbReference type="ChEBI" id="CHEBI:78442"/>
        <dbReference type="ChEBI" id="CHEBI:78527"/>
        <dbReference type="ChEBI" id="CHEBI:456215"/>
        <dbReference type="EC" id="6.1.1.21"/>
    </reaction>
</comment>
<evidence type="ECO:0000256" key="1">
    <source>
        <dbReference type="ARBA" id="ARBA00004496"/>
    </source>
</evidence>
<dbReference type="GO" id="GO:0005524">
    <property type="term" value="F:ATP binding"/>
    <property type="evidence" value="ECO:0007669"/>
    <property type="project" value="UniProtKB-KW"/>
</dbReference>
<feature type="binding site" evidence="13">
    <location>
        <position position="131"/>
    </location>
    <ligand>
        <name>L-histidine</name>
        <dbReference type="ChEBI" id="CHEBI:57595"/>
    </ligand>
</feature>
<dbReference type="PROSITE" id="PS50862">
    <property type="entry name" value="AA_TRNA_LIGASE_II"/>
    <property type="match status" value="1"/>
</dbReference>
<dbReference type="InterPro" id="IPR041715">
    <property type="entry name" value="HisRS-like_core"/>
</dbReference>
<dbReference type="RefSeq" id="YP_008965801.1">
    <property type="nucleotide sequence ID" value="NC_023133.1"/>
</dbReference>
<sequence length="425" mass="49171">MNNFIKCPRGTKDILPKDNKKWHMIENKAHNILRSYGYEEIRTPIFEETKLFERGIGENTDVVDKEMYNFTDQGNRRLTLRPEGTAGVVRSFIENQLYNDKINRLWYCGPMFRYERPQSGRQRQFHQIGIECIGSDDARADFEIIAIAWNFFSSLKVSKISLELNSIGDHNDRSKYIVALKKFFIENKDLLDPESIEKIDKNPLRILDSKKESIKKIIEKAPLLPNFLSEKSKEHFNQLCDYLTHSKIPYKINPMLVRGLDYYTYTAFEIKAKDLGAQDTICGGGRYNNLIQELGGPSIPAVGCGIGIERLLLVCNERENILPLDFIVVSMDKKTKNYSIKVMNLLQKMGFNVEISLYETRIQKQLKKAIQAKAIACVIIGEEEVKNNVISIKWIKSKEQTEVNVQDLKLLKKIYIDQVFVGFNY</sequence>
<keyword evidence="7" id="KW-0547">Nucleotide-binding</keyword>
<evidence type="ECO:0000256" key="3">
    <source>
        <dbReference type="ARBA" id="ARBA00011738"/>
    </source>
</evidence>
<feature type="binding site" evidence="13">
    <location>
        <position position="113"/>
    </location>
    <ligand>
        <name>L-histidine</name>
        <dbReference type="ChEBI" id="CHEBI:57595"/>
    </ligand>
</feature>
<keyword evidence="5" id="KW-0963">Cytoplasm</keyword>
<dbReference type="InterPro" id="IPR006195">
    <property type="entry name" value="aa-tRNA-synth_II"/>
</dbReference>
<feature type="binding site" evidence="13">
    <location>
        <position position="258"/>
    </location>
    <ligand>
        <name>L-histidine</name>
        <dbReference type="ChEBI" id="CHEBI:57595"/>
    </ligand>
</feature>
<dbReference type="FunFam" id="3.30.930.10:FF:000005">
    <property type="entry name" value="Histidine--tRNA ligase"/>
    <property type="match status" value="1"/>
</dbReference>
<dbReference type="PANTHER" id="PTHR43707">
    <property type="entry name" value="HISTIDYL-TRNA SYNTHETASE"/>
    <property type="match status" value="1"/>
</dbReference>